<keyword evidence="4" id="KW-0804">Transcription</keyword>
<sequence length="142" mass="16053">MKNYLKNFKHRKTTIFKNAKELSILCGVDLALIMYEVGNPNPEVWCSRPDSIEAIANSACGNLPPKRPRVVDDCEFVKSLGVEELHNLAGVLGGKIEKVNERINLLRGNNNDSCDDDNLIDMIDFSDEGLKFDEIDWKSWLV</sequence>
<keyword evidence="5" id="KW-0539">Nucleus</keyword>
<feature type="domain" description="MADS-box" evidence="6">
    <location>
        <begin position="1"/>
        <end position="35"/>
    </location>
</feature>
<evidence type="ECO:0000256" key="1">
    <source>
        <dbReference type="ARBA" id="ARBA00004123"/>
    </source>
</evidence>
<dbReference type="GO" id="GO:0003677">
    <property type="term" value="F:DNA binding"/>
    <property type="evidence" value="ECO:0007669"/>
    <property type="project" value="UniProtKB-KW"/>
</dbReference>
<evidence type="ECO:0000313" key="7">
    <source>
        <dbReference type="EMBL" id="KAK9725297.1"/>
    </source>
</evidence>
<evidence type="ECO:0000259" key="6">
    <source>
        <dbReference type="PROSITE" id="PS50066"/>
    </source>
</evidence>
<dbReference type="PROSITE" id="PS50066">
    <property type="entry name" value="MADS_BOX_2"/>
    <property type="match status" value="1"/>
</dbReference>
<comment type="subcellular location">
    <subcellularLocation>
        <location evidence="1">Nucleus</location>
    </subcellularLocation>
</comment>
<gene>
    <name evidence="7" type="ORF">RND81_05G134700</name>
</gene>
<keyword evidence="2" id="KW-0805">Transcription regulation</keyword>
<dbReference type="Pfam" id="PF00319">
    <property type="entry name" value="SRF-TF"/>
    <property type="match status" value="1"/>
</dbReference>
<keyword evidence="8" id="KW-1185">Reference proteome</keyword>
<organism evidence="7 8">
    <name type="scientific">Saponaria officinalis</name>
    <name type="common">Common soapwort</name>
    <name type="synonym">Lychnis saponaria</name>
    <dbReference type="NCBI Taxonomy" id="3572"/>
    <lineage>
        <taxon>Eukaryota</taxon>
        <taxon>Viridiplantae</taxon>
        <taxon>Streptophyta</taxon>
        <taxon>Embryophyta</taxon>
        <taxon>Tracheophyta</taxon>
        <taxon>Spermatophyta</taxon>
        <taxon>Magnoliopsida</taxon>
        <taxon>eudicotyledons</taxon>
        <taxon>Gunneridae</taxon>
        <taxon>Pentapetalae</taxon>
        <taxon>Caryophyllales</taxon>
        <taxon>Caryophyllaceae</taxon>
        <taxon>Caryophylleae</taxon>
        <taxon>Saponaria</taxon>
    </lineage>
</organism>
<dbReference type="SUPFAM" id="SSF55455">
    <property type="entry name" value="SRF-like"/>
    <property type="match status" value="1"/>
</dbReference>
<dbReference type="AlphaFoldDB" id="A0AAW1KST3"/>
<comment type="caution">
    <text evidence="7">The sequence shown here is derived from an EMBL/GenBank/DDBJ whole genome shotgun (WGS) entry which is preliminary data.</text>
</comment>
<dbReference type="GO" id="GO:0046983">
    <property type="term" value="F:protein dimerization activity"/>
    <property type="evidence" value="ECO:0007669"/>
    <property type="project" value="InterPro"/>
</dbReference>
<dbReference type="InterPro" id="IPR036879">
    <property type="entry name" value="TF_MADSbox_sf"/>
</dbReference>
<name>A0AAW1KST3_SAPOF</name>
<protein>
    <recommendedName>
        <fullName evidence="6">MADS-box domain-containing protein</fullName>
    </recommendedName>
</protein>
<reference evidence="7" key="1">
    <citation type="submission" date="2024-03" db="EMBL/GenBank/DDBJ databases">
        <title>WGS assembly of Saponaria officinalis var. Norfolk2.</title>
        <authorList>
            <person name="Jenkins J."/>
            <person name="Shu S."/>
            <person name="Grimwood J."/>
            <person name="Barry K."/>
            <person name="Goodstein D."/>
            <person name="Schmutz J."/>
            <person name="Leebens-Mack J."/>
            <person name="Osbourn A."/>
        </authorList>
    </citation>
    <scope>NUCLEOTIDE SEQUENCE [LARGE SCALE GENOMIC DNA]</scope>
    <source>
        <strain evidence="7">JIC</strain>
    </source>
</reference>
<dbReference type="EMBL" id="JBDFQZ010000005">
    <property type="protein sequence ID" value="KAK9725297.1"/>
    <property type="molecule type" value="Genomic_DNA"/>
</dbReference>
<dbReference type="InterPro" id="IPR002100">
    <property type="entry name" value="TF_MADSbox"/>
</dbReference>
<evidence type="ECO:0000313" key="8">
    <source>
        <dbReference type="Proteomes" id="UP001443914"/>
    </source>
</evidence>
<keyword evidence="3" id="KW-0238">DNA-binding</keyword>
<evidence type="ECO:0000256" key="3">
    <source>
        <dbReference type="ARBA" id="ARBA00023125"/>
    </source>
</evidence>
<evidence type="ECO:0000256" key="4">
    <source>
        <dbReference type="ARBA" id="ARBA00023163"/>
    </source>
</evidence>
<evidence type="ECO:0000256" key="5">
    <source>
        <dbReference type="ARBA" id="ARBA00023242"/>
    </source>
</evidence>
<dbReference type="GO" id="GO:0005634">
    <property type="term" value="C:nucleus"/>
    <property type="evidence" value="ECO:0007669"/>
    <property type="project" value="UniProtKB-SubCell"/>
</dbReference>
<dbReference type="Proteomes" id="UP001443914">
    <property type="component" value="Unassembled WGS sequence"/>
</dbReference>
<proteinExistence type="predicted"/>
<evidence type="ECO:0000256" key="2">
    <source>
        <dbReference type="ARBA" id="ARBA00023015"/>
    </source>
</evidence>
<dbReference type="Gene3D" id="3.40.1810.10">
    <property type="entry name" value="Transcription factor, MADS-box"/>
    <property type="match status" value="1"/>
</dbReference>
<accession>A0AAW1KST3</accession>